<dbReference type="EMBL" id="QCYY01002458">
    <property type="protein sequence ID" value="ROT70173.1"/>
    <property type="molecule type" value="Genomic_DNA"/>
</dbReference>
<evidence type="ECO:0000313" key="3">
    <source>
        <dbReference type="Proteomes" id="UP000283509"/>
    </source>
</evidence>
<gene>
    <name evidence="2" type="ORF">C7M84_011565</name>
</gene>
<evidence type="ECO:0000313" key="2">
    <source>
        <dbReference type="EMBL" id="ROT70173.1"/>
    </source>
</evidence>
<dbReference type="OrthoDB" id="6409105at2759"/>
<sequence>MLPIRRLDEYCTGSIHPQYCGGYGLYSQSGTCSDPWKKLRDLRNSIDENLYPQDNVVRSSWCGYNIACGSNRKCAIDSNARGCVYIQRKYDEARQPGSGLYFDYRDDYRWRPTCSREGFFAEKQCKGPLGEQRSQGGLVPCSVWVLHMRARESPGLVHLGDKCSEMIAVALLIGDAILLFLPSLFGSFLWPFLFYRSAMEPLPRHCFWVSPSPSPSFFP</sequence>
<dbReference type="Proteomes" id="UP000283509">
    <property type="component" value="Unassembled WGS sequence"/>
</dbReference>
<keyword evidence="1" id="KW-0812">Transmembrane</keyword>
<dbReference type="AlphaFoldDB" id="A0A3R7SPX1"/>
<evidence type="ECO:0000256" key="1">
    <source>
        <dbReference type="SAM" id="Phobius"/>
    </source>
</evidence>
<feature type="transmembrane region" description="Helical" evidence="1">
    <location>
        <begin position="166"/>
        <end position="195"/>
    </location>
</feature>
<organism evidence="2 3">
    <name type="scientific">Penaeus vannamei</name>
    <name type="common">Whiteleg shrimp</name>
    <name type="synonym">Litopenaeus vannamei</name>
    <dbReference type="NCBI Taxonomy" id="6689"/>
    <lineage>
        <taxon>Eukaryota</taxon>
        <taxon>Metazoa</taxon>
        <taxon>Ecdysozoa</taxon>
        <taxon>Arthropoda</taxon>
        <taxon>Crustacea</taxon>
        <taxon>Multicrustacea</taxon>
        <taxon>Malacostraca</taxon>
        <taxon>Eumalacostraca</taxon>
        <taxon>Eucarida</taxon>
        <taxon>Decapoda</taxon>
        <taxon>Dendrobranchiata</taxon>
        <taxon>Penaeoidea</taxon>
        <taxon>Penaeidae</taxon>
        <taxon>Penaeus</taxon>
    </lineage>
</organism>
<accession>A0A3R7SPX1</accession>
<keyword evidence="3" id="KW-1185">Reference proteome</keyword>
<name>A0A3R7SPX1_PENVA</name>
<keyword evidence="1" id="KW-0472">Membrane</keyword>
<proteinExistence type="predicted"/>
<reference evidence="2 3" key="1">
    <citation type="submission" date="2018-04" db="EMBL/GenBank/DDBJ databases">
        <authorList>
            <person name="Zhang X."/>
            <person name="Yuan J."/>
            <person name="Li F."/>
            <person name="Xiang J."/>
        </authorList>
    </citation>
    <scope>NUCLEOTIDE SEQUENCE [LARGE SCALE GENOMIC DNA]</scope>
    <source>
        <tissue evidence="2">Muscle</tissue>
    </source>
</reference>
<protein>
    <submittedName>
        <fullName evidence="2">Uncharacterized protein</fullName>
    </submittedName>
</protein>
<keyword evidence="1" id="KW-1133">Transmembrane helix</keyword>
<reference evidence="2 3" key="2">
    <citation type="submission" date="2019-01" db="EMBL/GenBank/DDBJ databases">
        <title>The decoding of complex shrimp genome reveals the adaptation for benthos swimmer, frequently molting mechanism and breeding impact on genome.</title>
        <authorList>
            <person name="Sun Y."/>
            <person name="Gao Y."/>
            <person name="Yu Y."/>
        </authorList>
    </citation>
    <scope>NUCLEOTIDE SEQUENCE [LARGE SCALE GENOMIC DNA]</scope>
    <source>
        <tissue evidence="2">Muscle</tissue>
    </source>
</reference>
<comment type="caution">
    <text evidence="2">The sequence shown here is derived from an EMBL/GenBank/DDBJ whole genome shotgun (WGS) entry which is preliminary data.</text>
</comment>